<dbReference type="PANTHER" id="PTHR33915:SF3">
    <property type="entry name" value="STERILE ALPHA MOTIF (SAM) DOMAIN PROTEIN"/>
    <property type="match status" value="1"/>
</dbReference>
<feature type="domain" description="SAM" evidence="2">
    <location>
        <begin position="24"/>
        <end position="59"/>
    </location>
</feature>
<dbReference type="Proteomes" id="UP000594263">
    <property type="component" value="Unplaced"/>
</dbReference>
<keyword evidence="4" id="KW-1185">Reference proteome</keyword>
<proteinExistence type="predicted"/>
<protein>
    <recommendedName>
        <fullName evidence="2">SAM domain-containing protein</fullName>
    </recommendedName>
</protein>
<dbReference type="SUPFAM" id="SSF47769">
    <property type="entry name" value="SAM/Pointed domain"/>
    <property type="match status" value="1"/>
</dbReference>
<evidence type="ECO:0000256" key="1">
    <source>
        <dbReference type="SAM" id="MobiDB-lite"/>
    </source>
</evidence>
<evidence type="ECO:0000313" key="4">
    <source>
        <dbReference type="Proteomes" id="UP000594263"/>
    </source>
</evidence>
<feature type="region of interest" description="Disordered" evidence="1">
    <location>
        <begin position="131"/>
        <end position="217"/>
    </location>
</feature>
<dbReference type="PANTHER" id="PTHR33915">
    <property type="entry name" value="OSJNBA0033G05.11 PROTEIN"/>
    <property type="match status" value="1"/>
</dbReference>
<sequence>MADWFAWLSQTPLHPSVVYNYGVIFASNELTLDDVVYFDHEFLLSLGITVAKHRLEILKLARPKSFSDSHRNPLPVILKSLSNTAHRGLLRCAKKLVLATHHRGRRTDSELHRLGRSLSPLKVEWKEIKEEASFRSGPPQMKSPEVMADPGQKPAPKSGPLRMKKLTSLVKDSTTPRRFLSGPINSGGPVKVPSSSFSGPLDEGLSKSPIPNGPVDGPYEHEAHYHWAMLFEDLKPT</sequence>
<dbReference type="EnsemblPlants" id="Kaladp0383s0007.1.v1.1">
    <property type="protein sequence ID" value="Kaladp0383s0007.1.v1.1.CDS.1"/>
    <property type="gene ID" value="Kaladp0383s0007.v1.1"/>
</dbReference>
<dbReference type="Gramene" id="Kaladp0383s0007.1.v1.1">
    <property type="protein sequence ID" value="Kaladp0383s0007.1.v1.1.CDS.1"/>
    <property type="gene ID" value="Kaladp0383s0007.v1.1"/>
</dbReference>
<organism evidence="3 4">
    <name type="scientific">Kalanchoe fedtschenkoi</name>
    <name type="common">Lavender scallops</name>
    <name type="synonym">South American air plant</name>
    <dbReference type="NCBI Taxonomy" id="63787"/>
    <lineage>
        <taxon>Eukaryota</taxon>
        <taxon>Viridiplantae</taxon>
        <taxon>Streptophyta</taxon>
        <taxon>Embryophyta</taxon>
        <taxon>Tracheophyta</taxon>
        <taxon>Spermatophyta</taxon>
        <taxon>Magnoliopsida</taxon>
        <taxon>eudicotyledons</taxon>
        <taxon>Gunneridae</taxon>
        <taxon>Pentapetalae</taxon>
        <taxon>Saxifragales</taxon>
        <taxon>Crassulaceae</taxon>
        <taxon>Kalanchoe</taxon>
    </lineage>
</organism>
<dbReference type="InterPro" id="IPR013761">
    <property type="entry name" value="SAM/pointed_sf"/>
</dbReference>
<evidence type="ECO:0000313" key="3">
    <source>
        <dbReference type="EnsemblPlants" id="Kaladp0383s0007.1.v1.1.CDS.1"/>
    </source>
</evidence>
<accession>A0A7N0VB03</accession>
<dbReference type="Gene3D" id="1.10.150.50">
    <property type="entry name" value="Transcription Factor, Ets-1"/>
    <property type="match status" value="1"/>
</dbReference>
<dbReference type="AlphaFoldDB" id="A0A7N0VB03"/>
<reference evidence="3" key="1">
    <citation type="submission" date="2021-01" db="UniProtKB">
        <authorList>
            <consortium name="EnsemblPlants"/>
        </authorList>
    </citation>
    <scope>IDENTIFICATION</scope>
</reference>
<evidence type="ECO:0000259" key="2">
    <source>
        <dbReference type="Pfam" id="PF07647"/>
    </source>
</evidence>
<name>A0A7N0VB03_KALFE</name>
<dbReference type="CDD" id="cd09487">
    <property type="entry name" value="SAM_superfamily"/>
    <property type="match status" value="1"/>
</dbReference>
<dbReference type="Pfam" id="PF07647">
    <property type="entry name" value="SAM_2"/>
    <property type="match status" value="1"/>
</dbReference>
<dbReference type="InterPro" id="IPR001660">
    <property type="entry name" value="SAM"/>
</dbReference>